<sequence length="131" mass="14956">MAEGLAVKTIKLLNKRTEICDVELISYSNEQIPFSIDFNLNIKKRISFLEMKKKISSKIFPLLPMLSRQSKVVHNGQLIVYLELRASGISSQNKFKNVFDSLRKMKWVATATPTDNVKVFIIPTSSLTHEL</sequence>
<dbReference type="GO" id="GO:0005654">
    <property type="term" value="C:nucleoplasm"/>
    <property type="evidence" value="ECO:0007669"/>
    <property type="project" value="TreeGrafter"/>
</dbReference>
<dbReference type="Proteomes" id="UP000007879">
    <property type="component" value="Unassembled WGS sequence"/>
</dbReference>
<dbReference type="GeneID" id="109593609"/>
<dbReference type="AlphaFoldDB" id="A0AAN0K4C4"/>
<keyword evidence="2" id="KW-1185">Reference proteome</keyword>
<dbReference type="InterPro" id="IPR046432">
    <property type="entry name" value="TASOR"/>
</dbReference>
<dbReference type="KEGG" id="aqu:109593609"/>
<organism evidence="1 2">
    <name type="scientific">Amphimedon queenslandica</name>
    <name type="common">Sponge</name>
    <dbReference type="NCBI Taxonomy" id="400682"/>
    <lineage>
        <taxon>Eukaryota</taxon>
        <taxon>Metazoa</taxon>
        <taxon>Porifera</taxon>
        <taxon>Demospongiae</taxon>
        <taxon>Heteroscleromorpha</taxon>
        <taxon>Haplosclerida</taxon>
        <taxon>Niphatidae</taxon>
        <taxon>Amphimedon</taxon>
    </lineage>
</organism>
<name>A0AAN0K4C4_AMPQE</name>
<dbReference type="RefSeq" id="XP_019864171.1">
    <property type="nucleotide sequence ID" value="XM_020008612.1"/>
</dbReference>
<dbReference type="PANTHER" id="PTHR16207:SF11">
    <property type="entry name" value="SET DOMAIN-CONTAINING PROTEIN"/>
    <property type="match status" value="1"/>
</dbReference>
<evidence type="ECO:0000313" key="2">
    <source>
        <dbReference type="Proteomes" id="UP000007879"/>
    </source>
</evidence>
<reference evidence="2" key="1">
    <citation type="journal article" date="2010" name="Nature">
        <title>The Amphimedon queenslandica genome and the evolution of animal complexity.</title>
        <authorList>
            <person name="Srivastava M."/>
            <person name="Simakov O."/>
            <person name="Chapman J."/>
            <person name="Fahey B."/>
            <person name="Gauthier M.E."/>
            <person name="Mitros T."/>
            <person name="Richards G.S."/>
            <person name="Conaco C."/>
            <person name="Dacre M."/>
            <person name="Hellsten U."/>
            <person name="Larroux C."/>
            <person name="Putnam N.H."/>
            <person name="Stanke M."/>
            <person name="Adamska M."/>
            <person name="Darling A."/>
            <person name="Degnan S.M."/>
            <person name="Oakley T.H."/>
            <person name="Plachetzki D.C."/>
            <person name="Zhai Y."/>
            <person name="Adamski M."/>
            <person name="Calcino A."/>
            <person name="Cummins S.F."/>
            <person name="Goodstein D.M."/>
            <person name="Harris C."/>
            <person name="Jackson D.J."/>
            <person name="Leys S.P."/>
            <person name="Shu S."/>
            <person name="Woodcroft B.J."/>
            <person name="Vervoort M."/>
            <person name="Kosik K.S."/>
            <person name="Manning G."/>
            <person name="Degnan B.M."/>
            <person name="Rokhsar D.S."/>
        </authorList>
    </citation>
    <scope>NUCLEOTIDE SEQUENCE [LARGE SCALE GENOMIC DNA]</scope>
</reference>
<dbReference type="EnsemblMetazoa" id="XM_020008612.1">
    <property type="protein sequence ID" value="XP_019864171.1"/>
    <property type="gene ID" value="LOC109593609"/>
</dbReference>
<reference evidence="1" key="2">
    <citation type="submission" date="2024-06" db="UniProtKB">
        <authorList>
            <consortium name="EnsemblMetazoa"/>
        </authorList>
    </citation>
    <scope>IDENTIFICATION</scope>
</reference>
<proteinExistence type="predicted"/>
<evidence type="ECO:0000313" key="1">
    <source>
        <dbReference type="EnsemblMetazoa" id="XP_019864171.1"/>
    </source>
</evidence>
<dbReference type="PANTHER" id="PTHR16207">
    <property type="entry name" value="SET DOMAIN-CONTAINING PROTEIN"/>
    <property type="match status" value="1"/>
</dbReference>
<protein>
    <submittedName>
        <fullName evidence="1">Uncharacterized protein</fullName>
    </submittedName>
</protein>
<accession>A0AAN0K4C4</accession>
<dbReference type="GO" id="GO:0045814">
    <property type="term" value="P:negative regulation of gene expression, epigenetic"/>
    <property type="evidence" value="ECO:0007669"/>
    <property type="project" value="InterPro"/>
</dbReference>